<dbReference type="SMART" id="SM00407">
    <property type="entry name" value="IGc1"/>
    <property type="match status" value="1"/>
</dbReference>
<dbReference type="GO" id="GO:0002250">
    <property type="term" value="P:adaptive immune response"/>
    <property type="evidence" value="ECO:0007669"/>
    <property type="project" value="UniProtKB-KW"/>
</dbReference>
<dbReference type="SUPFAM" id="SSF48726">
    <property type="entry name" value="Immunoglobulin"/>
    <property type="match status" value="1"/>
</dbReference>
<dbReference type="PROSITE" id="PS00290">
    <property type="entry name" value="IG_MHC"/>
    <property type="match status" value="1"/>
</dbReference>
<dbReference type="InterPro" id="IPR014745">
    <property type="entry name" value="MHC_II_a/b_N"/>
</dbReference>
<keyword evidence="4 9" id="KW-1133">Transmembrane helix</keyword>
<dbReference type="Gene3D" id="2.60.40.10">
    <property type="entry name" value="Immunoglobulins"/>
    <property type="match status" value="1"/>
</dbReference>
<evidence type="ECO:0000313" key="11">
    <source>
        <dbReference type="EMBL" id="CAH2314530.1"/>
    </source>
</evidence>
<keyword evidence="2 9" id="KW-0812">Transmembrane</keyword>
<dbReference type="InterPro" id="IPR003597">
    <property type="entry name" value="Ig_C1-set"/>
</dbReference>
<dbReference type="GO" id="GO:0002504">
    <property type="term" value="P:antigen processing and presentation of peptide or polysaccharide antigen via MHC class II"/>
    <property type="evidence" value="ECO:0007669"/>
    <property type="project" value="UniProtKB-KW"/>
</dbReference>
<keyword evidence="7" id="KW-0325">Glycoprotein</keyword>
<dbReference type="SUPFAM" id="SSF54452">
    <property type="entry name" value="MHC antigen-recognition domain"/>
    <property type="match status" value="1"/>
</dbReference>
<evidence type="ECO:0000256" key="9">
    <source>
        <dbReference type="SAM" id="Phobius"/>
    </source>
</evidence>
<dbReference type="InterPro" id="IPR050160">
    <property type="entry name" value="MHC/Immunoglobulin"/>
</dbReference>
<feature type="transmembrane region" description="Helical" evidence="9">
    <location>
        <begin position="244"/>
        <end position="270"/>
    </location>
</feature>
<name>A0AAD1WMV9_PELCU</name>
<reference evidence="11" key="1">
    <citation type="submission" date="2022-03" db="EMBL/GenBank/DDBJ databases">
        <authorList>
            <person name="Alioto T."/>
            <person name="Alioto T."/>
            <person name="Gomez Garrido J."/>
        </authorList>
    </citation>
    <scope>NUCLEOTIDE SEQUENCE</scope>
</reference>
<dbReference type="EMBL" id="OW240920">
    <property type="protein sequence ID" value="CAH2314530.1"/>
    <property type="molecule type" value="Genomic_DNA"/>
</dbReference>
<dbReference type="Pfam" id="PF07654">
    <property type="entry name" value="C1-set"/>
    <property type="match status" value="1"/>
</dbReference>
<evidence type="ECO:0000256" key="1">
    <source>
        <dbReference type="ARBA" id="ARBA00004479"/>
    </source>
</evidence>
<dbReference type="InterPro" id="IPR036179">
    <property type="entry name" value="Ig-like_dom_sf"/>
</dbReference>
<dbReference type="InterPro" id="IPR013783">
    <property type="entry name" value="Ig-like_fold"/>
</dbReference>
<keyword evidence="6 9" id="KW-0472">Membrane</keyword>
<dbReference type="InterPro" id="IPR011162">
    <property type="entry name" value="MHC_I/II-like_Ag-recog"/>
</dbReference>
<evidence type="ECO:0000259" key="10">
    <source>
        <dbReference type="PROSITE" id="PS50835"/>
    </source>
</evidence>
<dbReference type="Proteomes" id="UP001295444">
    <property type="component" value="Chromosome 09"/>
</dbReference>
<dbReference type="AlphaFoldDB" id="A0AAD1WMV9"/>
<evidence type="ECO:0000256" key="5">
    <source>
        <dbReference type="ARBA" id="ARBA00023130"/>
    </source>
</evidence>
<keyword evidence="8" id="KW-0491">MHC II</keyword>
<feature type="domain" description="Ig-like" evidence="10">
    <location>
        <begin position="145"/>
        <end position="234"/>
    </location>
</feature>
<sequence>MMQCHAAFVIGCKLVPILLSLFLGVNVSWSPKMNAGWTVLLLCSCVCSLVTGFVVEELTLCEPGNAKGENVTFNYFVNFNRQPIVIFDKDSKMFVPSGPYQVAAVISYYLNINTSMVENMQEKEKRCKMEVVEYWESTVERTAKPSMKVFLPDAFRGQASHTLICQVWGFYPSDISVSWVKNDRIVLSNTTDAIPAGDWTYQVVAKQDLKDLTPDDEYTCVVMHPTLDEVMTMSWKQGLTSSQIIKISISSVIFSLGFIVALAGFFWWTYSKRSGYVQMETHSEAD</sequence>
<protein>
    <submittedName>
        <fullName evidence="11">MHC class II H2-M beta 2 chain</fullName>
    </submittedName>
</protein>
<organism evidence="11 12">
    <name type="scientific">Pelobates cultripes</name>
    <name type="common">Western spadefoot toad</name>
    <dbReference type="NCBI Taxonomy" id="61616"/>
    <lineage>
        <taxon>Eukaryota</taxon>
        <taxon>Metazoa</taxon>
        <taxon>Chordata</taxon>
        <taxon>Craniata</taxon>
        <taxon>Vertebrata</taxon>
        <taxon>Euteleostomi</taxon>
        <taxon>Amphibia</taxon>
        <taxon>Batrachia</taxon>
        <taxon>Anura</taxon>
        <taxon>Pelobatoidea</taxon>
        <taxon>Pelobatidae</taxon>
        <taxon>Pelobates</taxon>
    </lineage>
</organism>
<dbReference type="PROSITE" id="PS50835">
    <property type="entry name" value="IG_LIKE"/>
    <property type="match status" value="1"/>
</dbReference>
<keyword evidence="3" id="KW-0391">Immunity</keyword>
<evidence type="ECO:0000256" key="8">
    <source>
        <dbReference type="ARBA" id="ARBA00023182"/>
    </source>
</evidence>
<evidence type="ECO:0000256" key="6">
    <source>
        <dbReference type="ARBA" id="ARBA00023136"/>
    </source>
</evidence>
<feature type="transmembrane region" description="Helical" evidence="9">
    <location>
        <begin position="35"/>
        <end position="55"/>
    </location>
</feature>
<keyword evidence="12" id="KW-1185">Reference proteome</keyword>
<dbReference type="InterPro" id="IPR007110">
    <property type="entry name" value="Ig-like_dom"/>
</dbReference>
<dbReference type="InterPro" id="IPR003006">
    <property type="entry name" value="Ig/MHC_CS"/>
</dbReference>
<dbReference type="PANTHER" id="PTHR19944">
    <property type="entry name" value="MHC CLASS II-RELATED"/>
    <property type="match status" value="1"/>
</dbReference>
<evidence type="ECO:0000256" key="7">
    <source>
        <dbReference type="ARBA" id="ARBA00023180"/>
    </source>
</evidence>
<gene>
    <name evidence="11" type="ORF">PECUL_23A036843</name>
</gene>
<evidence type="ECO:0000256" key="3">
    <source>
        <dbReference type="ARBA" id="ARBA00022859"/>
    </source>
</evidence>
<evidence type="ECO:0000313" key="12">
    <source>
        <dbReference type="Proteomes" id="UP001295444"/>
    </source>
</evidence>
<comment type="subcellular location">
    <subcellularLocation>
        <location evidence="1">Membrane</location>
        <topology evidence="1">Single-pass type I membrane protein</topology>
    </subcellularLocation>
</comment>
<dbReference type="Gene3D" id="3.10.320.10">
    <property type="entry name" value="Class II Histocompatibility Antigen, M Beta Chain, Chain B, domain 1"/>
    <property type="match status" value="1"/>
</dbReference>
<dbReference type="PANTHER" id="PTHR19944:SF65">
    <property type="entry name" value="HLA CLASS II HISTOCOMPATIBILITY ANTIGEN, DM BETA CHAIN"/>
    <property type="match status" value="1"/>
</dbReference>
<evidence type="ECO:0000256" key="4">
    <source>
        <dbReference type="ARBA" id="ARBA00022989"/>
    </source>
</evidence>
<accession>A0AAD1WMV9</accession>
<dbReference type="GO" id="GO:0042613">
    <property type="term" value="C:MHC class II protein complex"/>
    <property type="evidence" value="ECO:0007669"/>
    <property type="project" value="UniProtKB-KW"/>
</dbReference>
<keyword evidence="5" id="KW-1064">Adaptive immunity</keyword>
<feature type="transmembrane region" description="Helical" evidence="9">
    <location>
        <begin position="7"/>
        <end position="29"/>
    </location>
</feature>
<evidence type="ECO:0000256" key="2">
    <source>
        <dbReference type="ARBA" id="ARBA00022692"/>
    </source>
</evidence>
<proteinExistence type="predicted"/>